<accession>A0AAU9IXH3</accession>
<dbReference type="InterPro" id="IPR015943">
    <property type="entry name" value="WD40/YVTN_repeat-like_dom_sf"/>
</dbReference>
<proteinExistence type="predicted"/>
<dbReference type="Proteomes" id="UP001162131">
    <property type="component" value="Unassembled WGS sequence"/>
</dbReference>
<feature type="transmembrane region" description="Helical" evidence="2">
    <location>
        <begin position="430"/>
        <end position="449"/>
    </location>
</feature>
<dbReference type="SUPFAM" id="SSF50978">
    <property type="entry name" value="WD40 repeat-like"/>
    <property type="match status" value="1"/>
</dbReference>
<dbReference type="InterPro" id="IPR036322">
    <property type="entry name" value="WD40_repeat_dom_sf"/>
</dbReference>
<keyword evidence="2" id="KW-1133">Transmembrane helix</keyword>
<comment type="caution">
    <text evidence="3">The sequence shown here is derived from an EMBL/GenBank/DDBJ whole genome shotgun (WGS) entry which is preliminary data.</text>
</comment>
<organism evidence="3 4">
    <name type="scientific">Blepharisma stoltei</name>
    <dbReference type="NCBI Taxonomy" id="1481888"/>
    <lineage>
        <taxon>Eukaryota</taxon>
        <taxon>Sar</taxon>
        <taxon>Alveolata</taxon>
        <taxon>Ciliophora</taxon>
        <taxon>Postciliodesmatophora</taxon>
        <taxon>Heterotrichea</taxon>
        <taxon>Heterotrichida</taxon>
        <taxon>Blepharismidae</taxon>
        <taxon>Blepharisma</taxon>
    </lineage>
</organism>
<dbReference type="Gene3D" id="2.130.10.10">
    <property type="entry name" value="YVTN repeat-like/Quinoprotein amine dehydrogenase"/>
    <property type="match status" value="1"/>
</dbReference>
<dbReference type="EMBL" id="CAJZBQ010000020">
    <property type="protein sequence ID" value="CAG9318363.1"/>
    <property type="molecule type" value="Genomic_DNA"/>
</dbReference>
<evidence type="ECO:0000313" key="4">
    <source>
        <dbReference type="Proteomes" id="UP001162131"/>
    </source>
</evidence>
<evidence type="ECO:0000313" key="3">
    <source>
        <dbReference type="EMBL" id="CAG9318363.1"/>
    </source>
</evidence>
<sequence>MAFLLILFSYVNAVTLEEIDGNIELLENSLYKFQKARDLLLFDEQNEQRKETDIKALSEFVNKEDYLLNKLLPRGKFNSSSEVLTMEFITLRPLSSYKDIINGNNLGIVVTSKDGYIRIYDITGNLLIDYELGYQTKFIACTSNYDEMKIAVITPSHKLQVFMISMERVRQNQTDENERIPNRIDFNITKENEDDLYAGINASSMIYYVKTGKKSWVIGDEKGGLSIHSFNGTFLKRVETGFGEILSMDRFGHHLVFGCSNGIGLINSGSFEIHHFCESAKSTLVPNKITGVVIDTSVSTSIVYGATEKNEIIILDTRPNEESEELGCHIIKKFDHGYSYGNIKIKSIRGYLLALSEDGELRFYNSTGVRENEFSKTFNVTISNAYGNSLFKVSRIQNGGNLISIANKREIMVFEYVLPYKEGAGVEFGGMRYIILFVAIGGAVLWQYVKTNENDKKKHKNSDDESEIENIIRRAR</sequence>
<feature type="region of interest" description="Disordered" evidence="1">
    <location>
        <begin position="456"/>
        <end position="476"/>
    </location>
</feature>
<keyword evidence="2" id="KW-0812">Transmembrane</keyword>
<keyword evidence="4" id="KW-1185">Reference proteome</keyword>
<evidence type="ECO:0000256" key="2">
    <source>
        <dbReference type="SAM" id="Phobius"/>
    </source>
</evidence>
<dbReference type="AlphaFoldDB" id="A0AAU9IXH3"/>
<protein>
    <submittedName>
        <fullName evidence="3">Uncharacterized protein</fullName>
    </submittedName>
</protein>
<evidence type="ECO:0000256" key="1">
    <source>
        <dbReference type="SAM" id="MobiDB-lite"/>
    </source>
</evidence>
<keyword evidence="2" id="KW-0472">Membrane</keyword>
<reference evidence="3" key="1">
    <citation type="submission" date="2021-09" db="EMBL/GenBank/DDBJ databases">
        <authorList>
            <consortium name="AG Swart"/>
            <person name="Singh M."/>
            <person name="Singh A."/>
            <person name="Seah K."/>
            <person name="Emmerich C."/>
        </authorList>
    </citation>
    <scope>NUCLEOTIDE SEQUENCE</scope>
    <source>
        <strain evidence="3">ATCC30299</strain>
    </source>
</reference>
<name>A0AAU9IXH3_9CILI</name>
<gene>
    <name evidence="3" type="ORF">BSTOLATCC_MIC20837</name>
</gene>